<organism evidence="1 2">
    <name type="scientific">Yersinia pestis bv. Antiqua (strain Antiqua)</name>
    <dbReference type="NCBI Taxonomy" id="360102"/>
    <lineage>
        <taxon>Bacteria</taxon>
        <taxon>Pseudomonadati</taxon>
        <taxon>Pseudomonadota</taxon>
        <taxon>Gammaproteobacteria</taxon>
        <taxon>Enterobacterales</taxon>
        <taxon>Yersiniaceae</taxon>
        <taxon>Yersinia</taxon>
    </lineage>
</organism>
<evidence type="ECO:0000313" key="2">
    <source>
        <dbReference type="Proteomes" id="UP000001971"/>
    </source>
</evidence>
<protein>
    <submittedName>
        <fullName evidence="1">Uncharacterized protein</fullName>
    </submittedName>
</protein>
<proteinExistence type="predicted"/>
<dbReference type="KEGG" id="ypa:YPA_0303"/>
<dbReference type="EMBL" id="CP000308">
    <property type="protein sequence ID" value="ABG12271.1"/>
    <property type="molecule type" value="Genomic_DNA"/>
</dbReference>
<dbReference type="Proteomes" id="UP000001971">
    <property type="component" value="Chromosome"/>
</dbReference>
<reference evidence="1 2" key="1">
    <citation type="journal article" date="2006" name="J. Bacteriol.">
        <title>Complete genome sequence of Yersinia pestis strains Antiqua and Nepal516: evidence of gene reduction in an emerging pathogen.</title>
        <authorList>
            <person name="Chain P.S."/>
            <person name="Hu P."/>
            <person name="Malfatti S.A."/>
            <person name="Radnedge L."/>
            <person name="Larimer F."/>
            <person name="Vergez L.M."/>
            <person name="Worsham P."/>
            <person name="Chu M.C."/>
            <person name="Andersen G.L."/>
        </authorList>
    </citation>
    <scope>NUCLEOTIDE SEQUENCE [LARGE SCALE GENOMIC DNA]</scope>
    <source>
        <strain evidence="1 2">Antiqua</strain>
    </source>
</reference>
<accession>A0A0H2Y3R4</accession>
<gene>
    <name evidence="1" type="ordered locus">YPA_0303</name>
</gene>
<sequence>MVDAETSSPITQACISAGETCAFNDINLPALHQCSALCDVIDMPKWQPHT</sequence>
<name>A0A0H2Y3R4_YERPA</name>
<evidence type="ECO:0000313" key="1">
    <source>
        <dbReference type="EMBL" id="ABG12271.1"/>
    </source>
</evidence>
<dbReference type="AlphaFoldDB" id="A0A0H2Y3R4"/>